<evidence type="ECO:0000256" key="1">
    <source>
        <dbReference type="ARBA" id="ARBA00004651"/>
    </source>
</evidence>
<proteinExistence type="inferred from homology"/>
<keyword evidence="3" id="KW-1003">Cell membrane</keyword>
<evidence type="ECO:0000313" key="10">
    <source>
        <dbReference type="Proteomes" id="UP000051922"/>
    </source>
</evidence>
<dbReference type="InterPro" id="IPR000620">
    <property type="entry name" value="EamA_dom"/>
</dbReference>
<feature type="transmembrane region" description="Helical" evidence="7">
    <location>
        <begin position="162"/>
        <end position="182"/>
    </location>
</feature>
<dbReference type="InterPro" id="IPR050638">
    <property type="entry name" value="AA-Vitamin_Transporters"/>
</dbReference>
<feature type="transmembrane region" description="Helical" evidence="7">
    <location>
        <begin position="38"/>
        <end position="58"/>
    </location>
</feature>
<dbReference type="GO" id="GO:0005886">
    <property type="term" value="C:plasma membrane"/>
    <property type="evidence" value="ECO:0007669"/>
    <property type="project" value="UniProtKB-SubCell"/>
</dbReference>
<name>A0A0R1U972_9LACO</name>
<evidence type="ECO:0000256" key="7">
    <source>
        <dbReference type="SAM" id="Phobius"/>
    </source>
</evidence>
<evidence type="ECO:0000259" key="8">
    <source>
        <dbReference type="Pfam" id="PF00892"/>
    </source>
</evidence>
<keyword evidence="4 7" id="KW-0812">Transmembrane</keyword>
<dbReference type="Pfam" id="PF00892">
    <property type="entry name" value="EamA"/>
    <property type="match status" value="2"/>
</dbReference>
<dbReference type="SUPFAM" id="SSF103481">
    <property type="entry name" value="Multidrug resistance efflux transporter EmrE"/>
    <property type="match status" value="2"/>
</dbReference>
<dbReference type="STRING" id="1423783.FC50_GL002311"/>
<feature type="transmembrane region" description="Helical" evidence="7">
    <location>
        <begin position="221"/>
        <end position="243"/>
    </location>
</feature>
<evidence type="ECO:0000256" key="6">
    <source>
        <dbReference type="ARBA" id="ARBA00023136"/>
    </source>
</evidence>
<organism evidence="9 10">
    <name type="scientific">Lacticaseibacillus pantheris DSM 15945 = JCM 12539 = NBRC 106106</name>
    <dbReference type="NCBI Taxonomy" id="1423783"/>
    <lineage>
        <taxon>Bacteria</taxon>
        <taxon>Bacillati</taxon>
        <taxon>Bacillota</taxon>
        <taxon>Bacilli</taxon>
        <taxon>Lactobacillales</taxon>
        <taxon>Lactobacillaceae</taxon>
        <taxon>Lacticaseibacillus</taxon>
    </lineage>
</organism>
<feature type="transmembrane region" description="Helical" evidence="7">
    <location>
        <begin position="276"/>
        <end position="295"/>
    </location>
</feature>
<dbReference type="AlphaFoldDB" id="A0A0R1U972"/>
<sequence length="310" mass="33756">MVMQKRRLWGMLLAGGAAGLWGVSGPCSEYLFRHGVDLLWLIGSKMLFGGIVLGLYCLVRDPSGMLAVWRSRKAVVQLLLFTFFGMITMQLIYFQTVAVSNAATATIMQYLAPILILGWVAVSTHTVPRRADFMTIALAMMGTLLVVTKGRVTQLAISPQALWWGLLAAVAAAGYTLIPRWLLAHYSGVAVSAWSMMIGGAVITAYRPFWERTPAMTTVMWAAYGFVLVFGTILAYAMYLVSLRYVAPTVVGLLDAFEPLGAVVAGVLFMHLRLDFWEAVGGLIILFTVGLMGVLTPKTPPHRSGVDEDG</sequence>
<keyword evidence="6 7" id="KW-0472">Membrane</keyword>
<gene>
    <name evidence="9" type="ORF">FC50_GL002311</name>
</gene>
<feature type="transmembrane region" description="Helical" evidence="7">
    <location>
        <begin position="189"/>
        <end position="209"/>
    </location>
</feature>
<accession>A0A0R1U972</accession>
<keyword evidence="5 7" id="KW-1133">Transmembrane helix</keyword>
<dbReference type="Proteomes" id="UP000051922">
    <property type="component" value="Unassembled WGS sequence"/>
</dbReference>
<protein>
    <submittedName>
        <fullName evidence="9">Drug metabolite transporter (DMT) superfamily permease</fullName>
    </submittedName>
</protein>
<feature type="domain" description="EamA" evidence="8">
    <location>
        <begin position="8"/>
        <end position="147"/>
    </location>
</feature>
<evidence type="ECO:0000256" key="4">
    <source>
        <dbReference type="ARBA" id="ARBA00022692"/>
    </source>
</evidence>
<evidence type="ECO:0000256" key="5">
    <source>
        <dbReference type="ARBA" id="ARBA00022989"/>
    </source>
</evidence>
<evidence type="ECO:0000313" key="9">
    <source>
        <dbReference type="EMBL" id="KRL87525.1"/>
    </source>
</evidence>
<evidence type="ECO:0000256" key="2">
    <source>
        <dbReference type="ARBA" id="ARBA00007362"/>
    </source>
</evidence>
<keyword evidence="10" id="KW-1185">Reference proteome</keyword>
<feature type="transmembrane region" description="Helical" evidence="7">
    <location>
        <begin position="250"/>
        <end position="270"/>
    </location>
</feature>
<feature type="transmembrane region" description="Helical" evidence="7">
    <location>
        <begin position="102"/>
        <end position="121"/>
    </location>
</feature>
<dbReference type="PATRIC" id="fig|1423783.4.peg.2364"/>
<evidence type="ECO:0000256" key="3">
    <source>
        <dbReference type="ARBA" id="ARBA00022475"/>
    </source>
</evidence>
<reference evidence="9 10" key="1">
    <citation type="journal article" date="2015" name="Genome Announc.">
        <title>Expanding the biotechnology potential of lactobacilli through comparative genomics of 213 strains and associated genera.</title>
        <authorList>
            <person name="Sun Z."/>
            <person name="Harris H.M."/>
            <person name="McCann A."/>
            <person name="Guo C."/>
            <person name="Argimon S."/>
            <person name="Zhang W."/>
            <person name="Yang X."/>
            <person name="Jeffery I.B."/>
            <person name="Cooney J.C."/>
            <person name="Kagawa T.F."/>
            <person name="Liu W."/>
            <person name="Song Y."/>
            <person name="Salvetti E."/>
            <person name="Wrobel A."/>
            <person name="Rasinkangas P."/>
            <person name="Parkhill J."/>
            <person name="Rea M.C."/>
            <person name="O'Sullivan O."/>
            <person name="Ritari J."/>
            <person name="Douillard F.P."/>
            <person name="Paul Ross R."/>
            <person name="Yang R."/>
            <person name="Briner A.E."/>
            <person name="Felis G.E."/>
            <person name="de Vos W.M."/>
            <person name="Barrangou R."/>
            <person name="Klaenhammer T.R."/>
            <person name="Caufield P.W."/>
            <person name="Cui Y."/>
            <person name="Zhang H."/>
            <person name="O'Toole P.W."/>
        </authorList>
    </citation>
    <scope>NUCLEOTIDE SEQUENCE [LARGE SCALE GENOMIC DNA]</scope>
    <source>
        <strain evidence="9 10">DSM 15945</strain>
    </source>
</reference>
<feature type="domain" description="EamA" evidence="8">
    <location>
        <begin position="161"/>
        <end position="292"/>
    </location>
</feature>
<dbReference type="PANTHER" id="PTHR32322">
    <property type="entry name" value="INNER MEMBRANE TRANSPORTER"/>
    <property type="match status" value="1"/>
</dbReference>
<feature type="transmembrane region" description="Helical" evidence="7">
    <location>
        <begin position="78"/>
        <end position="96"/>
    </location>
</feature>
<comment type="similarity">
    <text evidence="2">Belongs to the EamA transporter family.</text>
</comment>
<feature type="transmembrane region" description="Helical" evidence="7">
    <location>
        <begin position="133"/>
        <end position="150"/>
    </location>
</feature>
<comment type="caution">
    <text evidence="9">The sequence shown here is derived from an EMBL/GenBank/DDBJ whole genome shotgun (WGS) entry which is preliminary data.</text>
</comment>
<comment type="subcellular location">
    <subcellularLocation>
        <location evidence="1">Cell membrane</location>
        <topology evidence="1">Multi-pass membrane protein</topology>
    </subcellularLocation>
</comment>
<dbReference type="InterPro" id="IPR037185">
    <property type="entry name" value="EmrE-like"/>
</dbReference>
<dbReference type="EMBL" id="AZFJ01000020">
    <property type="protein sequence ID" value="KRL87525.1"/>
    <property type="molecule type" value="Genomic_DNA"/>
</dbReference>
<dbReference type="PANTHER" id="PTHR32322:SF18">
    <property type="entry name" value="S-ADENOSYLMETHIONINE_S-ADENOSYLHOMOCYSTEINE TRANSPORTER"/>
    <property type="match status" value="1"/>
</dbReference>